<gene>
    <name evidence="1" type="ORF">WN985_29295</name>
</gene>
<organism evidence="1 2">
    <name type="scientific">Burkholderia pyrrocinia</name>
    <name type="common">Pseudomonas pyrrocinia</name>
    <dbReference type="NCBI Taxonomy" id="60550"/>
    <lineage>
        <taxon>Bacteria</taxon>
        <taxon>Pseudomonadati</taxon>
        <taxon>Pseudomonadota</taxon>
        <taxon>Betaproteobacteria</taxon>
        <taxon>Burkholderiales</taxon>
        <taxon>Burkholderiaceae</taxon>
        <taxon>Burkholderia</taxon>
        <taxon>Burkholderia cepacia complex</taxon>
    </lineage>
</organism>
<dbReference type="RefSeq" id="WP_342310482.1">
    <property type="nucleotide sequence ID" value="NZ_CP150850.1"/>
</dbReference>
<dbReference type="Proteomes" id="UP001484179">
    <property type="component" value="Chromosome 2"/>
</dbReference>
<evidence type="ECO:0000313" key="1">
    <source>
        <dbReference type="EMBL" id="WZW56623.1"/>
    </source>
</evidence>
<evidence type="ECO:0000313" key="2">
    <source>
        <dbReference type="Proteomes" id="UP001484179"/>
    </source>
</evidence>
<protein>
    <submittedName>
        <fullName evidence="1">Uncharacterized protein</fullName>
    </submittedName>
</protein>
<proteinExistence type="predicted"/>
<name>A0ABZ3BTT0_BURPY</name>
<dbReference type="EMBL" id="CP150850">
    <property type="protein sequence ID" value="WZW56623.1"/>
    <property type="molecule type" value="Genomic_DNA"/>
</dbReference>
<accession>A0ABZ3BTT0</accession>
<sequence length="264" mass="30818">MTSEGTRANATQSKRGCDRGHATVEAAMPVAMVDLYEFFCASLPDHERETFVAKWLKTPVGANFDVVLHDYVMWLLQDREWGVVRYMPYDKGVVELWERLIGLHCQEHIHEPQVWEELCVELWRQAQGASEMLQCFVDVFELVARPIRLINFIDLMRHVLILSAMPLCLRWWSAAESDFLMAVLHEEADRWIECQCHAWPFHDGMPAMDHSEVRNIFQSMLDVLEIKHPDMARRVVRLRHTIERIHDDLLVAHARYLLSLVTTG</sequence>
<keyword evidence="2" id="KW-1185">Reference proteome</keyword>
<reference evidence="1 2" key="1">
    <citation type="submission" date="2024-04" db="EMBL/GenBank/DDBJ databases">
        <title>Biological Control Activity of Plant Growth Promoting Rhizobacteria Burkholderia pyrrocinia BX1 against Tobacco black shank Introduction Tobacco black shank (TBS) caused by the oomycete Phytophthora. nicotianae (P. nicotianae) has become a destructive soil.</title>
        <authorList>
            <person name="Liu X."/>
            <person name="Shu C."/>
        </authorList>
    </citation>
    <scope>NUCLEOTIDE SEQUENCE [LARGE SCALE GENOMIC DNA]</scope>
    <source>
        <strain evidence="1 2">BX1</strain>
    </source>
</reference>